<name>G9ZEH3_9GAMM</name>
<evidence type="ECO:0000313" key="2">
    <source>
        <dbReference type="Proteomes" id="UP000004750"/>
    </source>
</evidence>
<comment type="caution">
    <text evidence="1">The sequence shown here is derived from an EMBL/GenBank/DDBJ whole genome shotgun (WGS) entry which is preliminary data.</text>
</comment>
<evidence type="ECO:0000313" key="1">
    <source>
        <dbReference type="EMBL" id="EHM54606.1"/>
    </source>
</evidence>
<reference evidence="1 2" key="1">
    <citation type="submission" date="2011-08" db="EMBL/GenBank/DDBJ databases">
        <authorList>
            <person name="Weinstock G."/>
            <person name="Sodergren E."/>
            <person name="Clifton S."/>
            <person name="Fulton L."/>
            <person name="Fulton B."/>
            <person name="Courtney L."/>
            <person name="Fronick C."/>
            <person name="Harrison M."/>
            <person name="Strong C."/>
            <person name="Farmer C."/>
            <person name="Delahaunty K."/>
            <person name="Markovic C."/>
            <person name="Hall O."/>
            <person name="Minx P."/>
            <person name="Tomlinson C."/>
            <person name="Mitreva M."/>
            <person name="Hou S."/>
            <person name="Chen J."/>
            <person name="Wollam A."/>
            <person name="Pepin K.H."/>
            <person name="Johnson M."/>
            <person name="Bhonagiri V."/>
            <person name="Zhang X."/>
            <person name="Suruliraj S."/>
            <person name="Warren W."/>
            <person name="Chinwalla A."/>
            <person name="Mardis E.R."/>
            <person name="Wilson R.K."/>
        </authorList>
    </citation>
    <scope>NUCLEOTIDE SEQUENCE [LARGE SCALE GENOMIC DNA]</scope>
    <source>
        <strain evidence="1 2">F0432</strain>
    </source>
</reference>
<feature type="non-terminal residue" evidence="1">
    <location>
        <position position="1"/>
    </location>
</feature>
<dbReference type="HOGENOM" id="CLU_2710436_0_0_6"/>
<dbReference type="EMBL" id="AGCM01000066">
    <property type="protein sequence ID" value="EHM54606.1"/>
    <property type="molecule type" value="Genomic_DNA"/>
</dbReference>
<protein>
    <submittedName>
        <fullName evidence="1">Uncharacterized protein</fullName>
    </submittedName>
</protein>
<dbReference type="STRING" id="797473.HMPREF9080_01158"/>
<dbReference type="Proteomes" id="UP000004750">
    <property type="component" value="Unassembled WGS sequence"/>
</dbReference>
<dbReference type="AlphaFoldDB" id="G9ZEH3"/>
<gene>
    <name evidence="1" type="ORF">HMPREF9080_01158</name>
</gene>
<proteinExistence type="predicted"/>
<accession>G9ZEH3</accession>
<sequence length="72" mass="8051">PVNFLTFFQRLAYYCAVAVFKDFTFIGKHLADRFGGEARQGESSNGGGEQDFFHGMAPVVNEDLTIRLNANF</sequence>
<organism evidence="1 2">
    <name type="scientific">Cardiobacterium valvarum F0432</name>
    <dbReference type="NCBI Taxonomy" id="797473"/>
    <lineage>
        <taxon>Bacteria</taxon>
        <taxon>Pseudomonadati</taxon>
        <taxon>Pseudomonadota</taxon>
        <taxon>Gammaproteobacteria</taxon>
        <taxon>Cardiobacteriales</taxon>
        <taxon>Cardiobacteriaceae</taxon>
        <taxon>Cardiobacterium</taxon>
    </lineage>
</organism>